<dbReference type="KEGG" id="kmn:HW532_17015"/>
<gene>
    <name evidence="2" type="ORF">HW532_17015</name>
</gene>
<dbReference type="RefSeq" id="WP_213161615.1">
    <property type="nucleotide sequence ID" value="NZ_CP058214.1"/>
</dbReference>
<dbReference type="InterPro" id="IPR000182">
    <property type="entry name" value="GNAT_dom"/>
</dbReference>
<feature type="domain" description="N-acetyltransferase" evidence="1">
    <location>
        <begin position="4"/>
        <end position="195"/>
    </location>
</feature>
<dbReference type="InterPro" id="IPR016181">
    <property type="entry name" value="Acyl_CoA_acyltransferase"/>
</dbReference>
<sequence length="383" mass="43672">MAGIEVRPVEGRRDLDRFIAMPRLVYRDDPNWIAPLPMERKDVLKPGRNPYFQHAEAQLFLAFDGDACVGRISAQIDRLSLERYRDRTGQFGFLEAVDDRAVFSALLGQAERWLAERGMARVRGPFSFSINEETGLLVDGFDTPPRLMMGHARPYYAARLEELGYAKAKDIIAYDYALDTPFPRKMALILKRVLRSGDIRVRPISKRHLERDLDIIISIFNDAWSDNWGFVPMTDAEIKHLGKNLKLLVTEGYIAIAEIQGEPAAMAVTLPDVNNWIADLDGRLLPFGWAKLLYRFMTPPKAARLPLMGVRKSYQGTPMGTALALAVIEAVRVYHEARGLERAELSWILEDNVSMRRIIEELDAHPYKTYRIYERSLPRDPAA</sequence>
<dbReference type="PANTHER" id="PTHR41368">
    <property type="entry name" value="PROTEIN YGHO"/>
    <property type="match status" value="1"/>
</dbReference>
<dbReference type="PANTHER" id="PTHR41368:SF1">
    <property type="entry name" value="PROTEIN YGHO"/>
    <property type="match status" value="1"/>
</dbReference>
<dbReference type="InterPro" id="IPR039968">
    <property type="entry name" value="BcerS-like"/>
</dbReference>
<evidence type="ECO:0000313" key="2">
    <source>
        <dbReference type="EMBL" id="QPC44248.1"/>
    </source>
</evidence>
<dbReference type="Proteomes" id="UP000593594">
    <property type="component" value="Chromosome"/>
</dbReference>
<keyword evidence="3" id="KW-1185">Reference proteome</keyword>
<keyword evidence="2" id="KW-0808">Transferase</keyword>
<dbReference type="GO" id="GO:0016747">
    <property type="term" value="F:acyltransferase activity, transferring groups other than amino-acyl groups"/>
    <property type="evidence" value="ECO:0007669"/>
    <property type="project" value="InterPro"/>
</dbReference>
<evidence type="ECO:0000313" key="3">
    <source>
        <dbReference type="Proteomes" id="UP000593594"/>
    </source>
</evidence>
<dbReference type="PROSITE" id="PS51186">
    <property type="entry name" value="GNAT"/>
    <property type="match status" value="1"/>
</dbReference>
<dbReference type="Gene3D" id="3.40.630.30">
    <property type="match status" value="1"/>
</dbReference>
<dbReference type="AlphaFoldDB" id="A0A7S8HDF0"/>
<name>A0A7S8HDF0_9HYPH</name>
<dbReference type="EMBL" id="CP058214">
    <property type="protein sequence ID" value="QPC44248.1"/>
    <property type="molecule type" value="Genomic_DNA"/>
</dbReference>
<reference evidence="2 3" key="1">
    <citation type="submission" date="2020-06" db="EMBL/GenBank/DDBJ databases">
        <title>Genome sequence of 2 isolates from Red Sea Mangroves.</title>
        <authorList>
            <person name="Sefrji F."/>
            <person name="Michoud G."/>
            <person name="Merlino G."/>
            <person name="Daffonchio D."/>
        </authorList>
    </citation>
    <scope>NUCLEOTIDE SEQUENCE [LARGE SCALE GENOMIC DNA]</scope>
    <source>
        <strain evidence="2 3">R1DC25</strain>
    </source>
</reference>
<accession>A0A7S8HDF0</accession>
<dbReference type="SUPFAM" id="SSF55729">
    <property type="entry name" value="Acyl-CoA N-acyltransferases (Nat)"/>
    <property type="match status" value="1"/>
</dbReference>
<protein>
    <submittedName>
        <fullName evidence="2">N-acetyltransferase</fullName>
    </submittedName>
</protein>
<evidence type="ECO:0000259" key="1">
    <source>
        <dbReference type="PROSITE" id="PS51186"/>
    </source>
</evidence>
<organism evidence="2 3">
    <name type="scientific">Kaustia mangrovi</name>
    <dbReference type="NCBI Taxonomy" id="2593653"/>
    <lineage>
        <taxon>Bacteria</taxon>
        <taxon>Pseudomonadati</taxon>
        <taxon>Pseudomonadota</taxon>
        <taxon>Alphaproteobacteria</taxon>
        <taxon>Hyphomicrobiales</taxon>
        <taxon>Parvibaculaceae</taxon>
        <taxon>Kaustia</taxon>
    </lineage>
</organism>
<proteinExistence type="predicted"/>